<reference evidence="3" key="1">
    <citation type="journal article" date="2023" name="Genome Biol. Evol.">
        <title>Long-read-based Genome Assembly of Drosophila gunungcola Reveals Fewer Chemosensory Genes in Flower-breeding Species.</title>
        <authorList>
            <person name="Negi A."/>
            <person name="Liao B.Y."/>
            <person name="Yeh S.D."/>
        </authorList>
    </citation>
    <scope>NUCLEOTIDE SEQUENCE</scope>
    <source>
        <strain evidence="3">Sukarami</strain>
    </source>
</reference>
<dbReference type="AlphaFoldDB" id="A0A9P9YST1"/>
<dbReference type="InterPro" id="IPR032817">
    <property type="entry name" value="Mon2_C"/>
</dbReference>
<evidence type="ECO:0000313" key="3">
    <source>
        <dbReference type="EMBL" id="KAI8042504.1"/>
    </source>
</evidence>
<organism evidence="3 4">
    <name type="scientific">Drosophila gunungcola</name>
    <name type="common">fruit fly</name>
    <dbReference type="NCBI Taxonomy" id="103775"/>
    <lineage>
        <taxon>Eukaryota</taxon>
        <taxon>Metazoa</taxon>
        <taxon>Ecdysozoa</taxon>
        <taxon>Arthropoda</taxon>
        <taxon>Hexapoda</taxon>
        <taxon>Insecta</taxon>
        <taxon>Pterygota</taxon>
        <taxon>Neoptera</taxon>
        <taxon>Endopterygota</taxon>
        <taxon>Diptera</taxon>
        <taxon>Brachycera</taxon>
        <taxon>Muscomorpha</taxon>
        <taxon>Ephydroidea</taxon>
        <taxon>Drosophilidae</taxon>
        <taxon>Drosophila</taxon>
        <taxon>Sophophora</taxon>
    </lineage>
</organism>
<keyword evidence="4" id="KW-1185">Reference proteome</keyword>
<feature type="domain" description="Mon2 C-terminal" evidence="2">
    <location>
        <begin position="1"/>
        <end position="73"/>
    </location>
</feature>
<name>A0A9P9YST1_9MUSC</name>
<proteinExistence type="predicted"/>
<feature type="region of interest" description="Disordered" evidence="1">
    <location>
        <begin position="46"/>
        <end position="75"/>
    </location>
</feature>
<protein>
    <recommendedName>
        <fullName evidence="2">Mon2 C-terminal domain-containing protein</fullName>
    </recommendedName>
</protein>
<evidence type="ECO:0000259" key="2">
    <source>
        <dbReference type="Pfam" id="PF16206"/>
    </source>
</evidence>
<dbReference type="Proteomes" id="UP001059596">
    <property type="component" value="Unassembled WGS sequence"/>
</dbReference>
<accession>A0A9P9YST1</accession>
<gene>
    <name evidence="3" type="ORF">M5D96_003817</name>
</gene>
<feature type="compositionally biased region" description="Polar residues" evidence="1">
    <location>
        <begin position="66"/>
        <end position="75"/>
    </location>
</feature>
<evidence type="ECO:0000313" key="4">
    <source>
        <dbReference type="Proteomes" id="UP001059596"/>
    </source>
</evidence>
<evidence type="ECO:0000256" key="1">
    <source>
        <dbReference type="SAM" id="MobiDB-lite"/>
    </source>
</evidence>
<comment type="caution">
    <text evidence="3">The sequence shown here is derived from an EMBL/GenBank/DDBJ whole genome shotgun (WGS) entry which is preliminary data.</text>
</comment>
<dbReference type="EMBL" id="JAMKOV010000002">
    <property type="protein sequence ID" value="KAI8042504.1"/>
    <property type="molecule type" value="Genomic_DNA"/>
</dbReference>
<sequence length="93" mass="10622">MLGDFERAWSLILEFIQNAALSKNGEVSLAALKSLQEIMYHNTTERAERSLKDPQTAQEQDEEIWTVSSAGTKQRSPPTWLYYNSFTGLCYLC</sequence>
<dbReference type="Pfam" id="PF16206">
    <property type="entry name" value="Mon2_C"/>
    <property type="match status" value="1"/>
</dbReference>